<dbReference type="SMART" id="SM00858">
    <property type="entry name" value="SAF"/>
    <property type="match status" value="1"/>
</dbReference>
<name>A0A1M7FQG5_9BRAD</name>
<dbReference type="OrthoDB" id="9804574at2"/>
<dbReference type="Pfam" id="PF08666">
    <property type="entry name" value="SAF"/>
    <property type="match status" value="1"/>
</dbReference>
<feature type="domain" description="SAF" evidence="4">
    <location>
        <begin position="21"/>
        <end position="91"/>
    </location>
</feature>
<accession>A0A1M7FQG5</accession>
<dbReference type="CDD" id="cd11613">
    <property type="entry name" value="SAF_AH_GD"/>
    <property type="match status" value="1"/>
</dbReference>
<proteinExistence type="inferred from homology"/>
<dbReference type="GO" id="GO:0046392">
    <property type="term" value="P:galactarate catabolic process"/>
    <property type="evidence" value="ECO:0007669"/>
    <property type="project" value="UniProtKB-UniRule"/>
</dbReference>
<evidence type="ECO:0000256" key="3">
    <source>
        <dbReference type="NCBIfam" id="TIGR03248"/>
    </source>
</evidence>
<protein>
    <recommendedName>
        <fullName evidence="3">Galactarate dehydratase</fullName>
        <ecNumber evidence="3">4.2.1.42</ecNumber>
    </recommendedName>
</protein>
<dbReference type="AlphaFoldDB" id="A0A1M7FQG5"/>
<dbReference type="InterPro" id="IPR017654">
    <property type="entry name" value="GarD-like"/>
</dbReference>
<dbReference type="RefSeq" id="WP_079544537.1">
    <property type="nucleotide sequence ID" value="NZ_LT670844.1"/>
</dbReference>
<dbReference type="GO" id="GO:0008867">
    <property type="term" value="F:galactarate dehydratase activity"/>
    <property type="evidence" value="ECO:0007669"/>
    <property type="project" value="UniProtKB-UniRule"/>
</dbReference>
<dbReference type="GO" id="GO:0019698">
    <property type="term" value="P:D-galacturonate catabolic process"/>
    <property type="evidence" value="ECO:0007669"/>
    <property type="project" value="TreeGrafter"/>
</dbReference>
<dbReference type="InterPro" id="IPR044144">
    <property type="entry name" value="SAF_UxaA/GarD"/>
</dbReference>
<reference evidence="5 6" key="1">
    <citation type="submission" date="2016-11" db="EMBL/GenBank/DDBJ databases">
        <authorList>
            <person name="Jaros S."/>
            <person name="Januszkiewicz K."/>
            <person name="Wedrychowicz H."/>
        </authorList>
    </citation>
    <scope>NUCLEOTIDE SEQUENCE [LARGE SCALE GENOMIC DNA]</scope>
    <source>
        <strain evidence="5 6">GAS499</strain>
    </source>
</reference>
<keyword evidence="2" id="KW-0456">Lyase</keyword>
<dbReference type="EC" id="4.2.1.42" evidence="3"/>
<dbReference type="Proteomes" id="UP000189935">
    <property type="component" value="Chromosome I"/>
</dbReference>
<organism evidence="5 6">
    <name type="scientific">Bradyrhizobium lablabi</name>
    <dbReference type="NCBI Taxonomy" id="722472"/>
    <lineage>
        <taxon>Bacteria</taxon>
        <taxon>Pseudomonadati</taxon>
        <taxon>Pseudomonadota</taxon>
        <taxon>Alphaproteobacteria</taxon>
        <taxon>Hyphomicrobiales</taxon>
        <taxon>Nitrobacteraceae</taxon>
        <taxon>Bradyrhizobium</taxon>
    </lineage>
</organism>
<dbReference type="PANTHER" id="PTHR30536:SF1">
    <property type="entry name" value="GALACTARATE DEHYDRATASE (L-THREO-FORMING)"/>
    <property type="match status" value="1"/>
</dbReference>
<evidence type="ECO:0000256" key="1">
    <source>
        <dbReference type="ARBA" id="ARBA00010986"/>
    </source>
</evidence>
<dbReference type="InterPro" id="IPR048332">
    <property type="entry name" value="GD_AH_C"/>
</dbReference>
<dbReference type="InterPro" id="IPR007392">
    <property type="entry name" value="GD_AH_second"/>
</dbReference>
<evidence type="ECO:0000313" key="5">
    <source>
        <dbReference type="EMBL" id="SHM06362.1"/>
    </source>
</evidence>
<dbReference type="Gene3D" id="2.30.130.110">
    <property type="match status" value="1"/>
</dbReference>
<dbReference type="Pfam" id="PF20629">
    <property type="entry name" value="GD_AH_C"/>
    <property type="match status" value="1"/>
</dbReference>
<dbReference type="PANTHER" id="PTHR30536">
    <property type="entry name" value="ALTRONATE/GALACTARATE DEHYDRATASE"/>
    <property type="match status" value="1"/>
</dbReference>
<dbReference type="NCBIfam" id="TIGR03248">
    <property type="entry name" value="galactar-dH20"/>
    <property type="match status" value="1"/>
</dbReference>
<evidence type="ECO:0000313" key="6">
    <source>
        <dbReference type="Proteomes" id="UP000189935"/>
    </source>
</evidence>
<gene>
    <name evidence="5" type="ORF">SAMN05444159_7574</name>
</gene>
<dbReference type="EMBL" id="LT670844">
    <property type="protein sequence ID" value="SHM06362.1"/>
    <property type="molecule type" value="Genomic_DNA"/>
</dbReference>
<evidence type="ECO:0000256" key="2">
    <source>
        <dbReference type="ARBA" id="ARBA00023239"/>
    </source>
</evidence>
<evidence type="ECO:0000259" key="4">
    <source>
        <dbReference type="SMART" id="SM00858"/>
    </source>
</evidence>
<comment type="similarity">
    <text evidence="1">Belongs to the UxaA family.</text>
</comment>
<dbReference type="Pfam" id="PF04295">
    <property type="entry name" value="GD_AH_second"/>
    <property type="match status" value="1"/>
</dbReference>
<sequence length="514" mass="55215">MTVHATAQAYEPRYIRLDANDNVAIVVNDFGLPAQTRFACGLELRNFVPQGHKVALADIPEGAPIRRYNEVIGTAAQPIQAGEWVDEARIRMPTPPELDKLELATAVPAAQAPLEGYTFEGFRNPDGSAGTKNVLAISTSVQCVAGTLQFALKRIKTELLPKYPNVDDVVALTHNYGCGVAITAPLAIVPIRTLQNIARNPNFGGEVMVVGLGCEKLVPERLLPGEAGDSVVRMQDEAFDGFGAIVDAIMKMADERLAVLNRRRRETCPASDLVVGLQCGGSDAFSGVTANPALGFAADLLVRAGASVMFSEVTEVRDAIHLLTRRAINEDVGRALIREMDWYDDYLAKGDADRSANTTPGNKKGGLANIVEKSLGSIVKSGSSPIVDVLSPGERVRRKGMTFAATPASDFICGTLQLASGMTLQVFTTGRGTPYGLAAAPVIKVSTRTELARRWKDLIDFDAGRIATGEATIEETGWDLFRLILDVASGRTKVWSDRWGIHNDLTLFTPGPVT</sequence>
<dbReference type="InterPro" id="IPR013974">
    <property type="entry name" value="SAF"/>
</dbReference>
<dbReference type="InterPro" id="IPR052172">
    <property type="entry name" value="UxaA_altronate/galactarate_dh"/>
</dbReference>